<evidence type="ECO:0000313" key="2">
    <source>
        <dbReference type="Proteomes" id="UP000019335"/>
    </source>
</evidence>
<dbReference type="AlphaFoldDB" id="W7TDM5"/>
<dbReference type="Proteomes" id="UP000019335">
    <property type="component" value="Chromosome 14"/>
</dbReference>
<keyword evidence="2" id="KW-1185">Reference proteome</keyword>
<accession>W7TDM5</accession>
<name>W7TDM5_9STRA</name>
<comment type="caution">
    <text evidence="1">The sequence shown here is derived from an EMBL/GenBank/DDBJ whole genome shotgun (WGS) entry which is preliminary data.</text>
</comment>
<proteinExistence type="predicted"/>
<evidence type="ECO:0000313" key="1">
    <source>
        <dbReference type="EMBL" id="EWM24392.1"/>
    </source>
</evidence>
<protein>
    <submittedName>
        <fullName evidence="1">Uncharacterized protein</fullName>
    </submittedName>
</protein>
<gene>
    <name evidence="1" type="ORF">Naga_100283g2</name>
</gene>
<organism evidence="1 2">
    <name type="scientific">Nannochloropsis gaditana</name>
    <dbReference type="NCBI Taxonomy" id="72520"/>
    <lineage>
        <taxon>Eukaryota</taxon>
        <taxon>Sar</taxon>
        <taxon>Stramenopiles</taxon>
        <taxon>Ochrophyta</taxon>
        <taxon>Eustigmatophyceae</taxon>
        <taxon>Eustigmatales</taxon>
        <taxon>Monodopsidaceae</taxon>
        <taxon>Nannochloropsis</taxon>
    </lineage>
</organism>
<sequence length="117" mass="12930">MQRKIRSAGFIICIFVRGPEEQSSGIFRRFLRLDSKKDLTLDTLFHTIQIQEAFQIHQKNQTCSVPPSSKPLALCLWLAIMPGTLSIGMPLPVALPGSGTLQYVSTLSCPLVQICDA</sequence>
<reference evidence="1 2" key="1">
    <citation type="journal article" date="2014" name="Mol. Plant">
        <title>Chromosome Scale Genome Assembly and Transcriptome Profiling of Nannochloropsis gaditana in Nitrogen Depletion.</title>
        <authorList>
            <person name="Corteggiani Carpinelli E."/>
            <person name="Telatin A."/>
            <person name="Vitulo N."/>
            <person name="Forcato C."/>
            <person name="D'Angelo M."/>
            <person name="Schiavon R."/>
            <person name="Vezzi A."/>
            <person name="Giacometti G.M."/>
            <person name="Morosinotto T."/>
            <person name="Valle G."/>
        </authorList>
    </citation>
    <scope>NUCLEOTIDE SEQUENCE [LARGE SCALE GENOMIC DNA]</scope>
    <source>
        <strain evidence="1 2">B-31</strain>
    </source>
</reference>
<dbReference type="EMBL" id="AZIL01001295">
    <property type="protein sequence ID" value="EWM24392.1"/>
    <property type="molecule type" value="Genomic_DNA"/>
</dbReference>